<accession>A0ACB7WKB6</accession>
<comment type="caution">
    <text evidence="1">The sequence shown here is derived from an EMBL/GenBank/DDBJ whole genome shotgun (WGS) entry which is preliminary data.</text>
</comment>
<dbReference type="EMBL" id="CM037013">
    <property type="protein sequence ID" value="KAH7688650.1"/>
    <property type="molecule type" value="Genomic_DNA"/>
</dbReference>
<reference evidence="2" key="1">
    <citation type="journal article" date="2022" name="Nat. Commun.">
        <title>Chromosome evolution and the genetic basis of agronomically important traits in greater yam.</title>
        <authorList>
            <person name="Bredeson J.V."/>
            <person name="Lyons J.B."/>
            <person name="Oniyinde I.O."/>
            <person name="Okereke N.R."/>
            <person name="Kolade O."/>
            <person name="Nnabue I."/>
            <person name="Nwadili C.O."/>
            <person name="Hribova E."/>
            <person name="Parker M."/>
            <person name="Nwogha J."/>
            <person name="Shu S."/>
            <person name="Carlson J."/>
            <person name="Kariba R."/>
            <person name="Muthemba S."/>
            <person name="Knop K."/>
            <person name="Barton G.J."/>
            <person name="Sherwood A.V."/>
            <person name="Lopez-Montes A."/>
            <person name="Asiedu R."/>
            <person name="Jamnadass R."/>
            <person name="Muchugi A."/>
            <person name="Goodstein D."/>
            <person name="Egesi C.N."/>
            <person name="Featherston J."/>
            <person name="Asfaw A."/>
            <person name="Simpson G.G."/>
            <person name="Dolezel J."/>
            <person name="Hendre P.S."/>
            <person name="Van Deynze A."/>
            <person name="Kumar P.L."/>
            <person name="Obidiegwu J.E."/>
            <person name="Bhattacharjee R."/>
            <person name="Rokhsar D.S."/>
        </authorList>
    </citation>
    <scope>NUCLEOTIDE SEQUENCE [LARGE SCALE GENOMIC DNA]</scope>
    <source>
        <strain evidence="2">cv. TDa95/00328</strain>
    </source>
</reference>
<protein>
    <submittedName>
        <fullName evidence="1">Tripeptidyl-peptidase II protein</fullName>
        <ecNumber evidence="1">3.4.14.10</ecNumber>
    </submittedName>
</protein>
<evidence type="ECO:0000313" key="1">
    <source>
        <dbReference type="EMBL" id="KAH7688650.1"/>
    </source>
</evidence>
<sequence length="774" mass="81789">MHCCIPIFFILILVQPNGILLAKGEHSKPSTKPLQTYIVHVEQPAKLSDSSSSFDDREMWYKSFLPPRLLLGSGEPQWVYAYHHVTSGFAVQLTEDELSAMKKKEGFLLAYPDRLIPLQTTYTPSFLGLEDHGNHHLWDVSKYGTGVIIGVLDTGILPNHTSFNDEGMPPPPAKWKGRCEFPAPGCNRKLIGARNFISGFNAMHGLKPPKVESQPPFDSEGHGTHTASTAAGKFVHGAGVYGNARGVAVGMAPRAHLAIYKVCAEDGCPTSDILAGLDTAVGDGVDVLSLSLGGASLPFYEDGIAIGAFGATQKGVFVSCAAGNSGPYDSTLSNEAPWILTVGASTTNRLIRTTVVLGDGQKFNGESLNQAIPFPTSSPIPLVYPGESSDAAICKSLQGVDVRGKAVVCDMGGGIGRVAKGSVVEAAGGVAVILANTEAMGYSTLAEPHVIPASHVSYDAGEKIKAYINSTSHPAVTIFPRGTLYQNQPPAPMVSYFSSRGPSQASPNILKPDIIGPGVNVLAAWPFQVGPIKASDTFNLISGTSMATPHLSGIVGLLKAAHPDWSPAMIKSAIMTSADITGKNGKPIVDQLLQPYNLFATGAGQVNPTAALNPGLVFDIEPNDYISYLCRLGYSDEQISAISRSSIKCSSYPEQADLNYPSITVSLDSNGMAITTRVLKNVGRYASVVYKVSVLEPPGVKVVVTPSVLRFSASRKVQNITVMFQGESGAGSSYARGFLTLTSKHNVVRSPLLLVPPSTGSSAVDANQPTHSAW</sequence>
<keyword evidence="2" id="KW-1185">Reference proteome</keyword>
<dbReference type="Proteomes" id="UP000827976">
    <property type="component" value="Chromosome 3"/>
</dbReference>
<organism evidence="1 2">
    <name type="scientific">Dioscorea alata</name>
    <name type="common">Purple yam</name>
    <dbReference type="NCBI Taxonomy" id="55571"/>
    <lineage>
        <taxon>Eukaryota</taxon>
        <taxon>Viridiplantae</taxon>
        <taxon>Streptophyta</taxon>
        <taxon>Embryophyta</taxon>
        <taxon>Tracheophyta</taxon>
        <taxon>Spermatophyta</taxon>
        <taxon>Magnoliopsida</taxon>
        <taxon>Liliopsida</taxon>
        <taxon>Dioscoreales</taxon>
        <taxon>Dioscoreaceae</taxon>
        <taxon>Dioscorea</taxon>
    </lineage>
</organism>
<name>A0ACB7WKB6_DIOAL</name>
<gene>
    <name evidence="1" type="ORF">IHE45_03G045100</name>
</gene>
<keyword evidence="1" id="KW-0378">Hydrolase</keyword>
<evidence type="ECO:0000313" key="2">
    <source>
        <dbReference type="Proteomes" id="UP000827976"/>
    </source>
</evidence>
<proteinExistence type="predicted"/>
<dbReference type="EC" id="3.4.14.10" evidence="1"/>